<feature type="domain" description="Cytochrome c" evidence="23">
    <location>
        <begin position="122"/>
        <end position="202"/>
    </location>
</feature>
<keyword evidence="10 19" id="KW-0479">Metal-binding</keyword>
<comment type="subunit">
    <text evidence="19">Component of the cbb3-type cytochrome c oxidase.</text>
</comment>
<keyword evidence="8 19" id="KW-0679">Respiratory chain</keyword>
<evidence type="ECO:0000256" key="2">
    <source>
        <dbReference type="ARBA" id="ARBA00004673"/>
    </source>
</evidence>
<dbReference type="GO" id="GO:1902600">
    <property type="term" value="P:proton transmembrane transport"/>
    <property type="evidence" value="ECO:0007669"/>
    <property type="project" value="UniProtKB-KW"/>
</dbReference>
<dbReference type="Pfam" id="PF13442">
    <property type="entry name" value="Cytochrome_CBB3"/>
    <property type="match status" value="2"/>
</dbReference>
<comment type="similarity">
    <text evidence="3 19">Belongs to the CcoP / FixP family.</text>
</comment>
<evidence type="ECO:0000256" key="22">
    <source>
        <dbReference type="SAM" id="Phobius"/>
    </source>
</evidence>
<feature type="binding site" description="covalent" evidence="21">
    <location>
        <position position="135"/>
    </location>
    <ligand>
        <name>heme c</name>
        <dbReference type="ChEBI" id="CHEBI:61717"/>
        <label>1</label>
    </ligand>
</feature>
<dbReference type="GO" id="GO:0006119">
    <property type="term" value="P:oxidative phosphorylation"/>
    <property type="evidence" value="ECO:0007669"/>
    <property type="project" value="UniProtKB-UniPathway"/>
</dbReference>
<dbReference type="InterPro" id="IPR050597">
    <property type="entry name" value="Cytochrome_c_Oxidase_Subunit"/>
</dbReference>
<evidence type="ECO:0000256" key="19">
    <source>
        <dbReference type="PIRNR" id="PIRNR000006"/>
    </source>
</evidence>
<evidence type="ECO:0000256" key="18">
    <source>
        <dbReference type="ARBA" id="ARBA00023136"/>
    </source>
</evidence>
<evidence type="ECO:0000256" key="11">
    <source>
        <dbReference type="ARBA" id="ARBA00022737"/>
    </source>
</evidence>
<reference evidence="25" key="1">
    <citation type="submission" date="2019-11" db="EMBL/GenBank/DDBJ databases">
        <title>Isolation and characterization of a novel species in the genus Sulfuriferula.</title>
        <authorList>
            <person name="Mochizuki J."/>
            <person name="Kojima H."/>
            <person name="Fukui M."/>
        </authorList>
    </citation>
    <scope>NUCLEOTIDE SEQUENCE [LARGE SCALE GENOMIC DNA]</scope>
    <source>
        <strain evidence="25">SGTM</strain>
    </source>
</reference>
<feature type="binding site" description="axial binding residue" evidence="20">
    <location>
        <position position="139"/>
    </location>
    <ligand>
        <name>heme c</name>
        <dbReference type="ChEBI" id="CHEBI:61717"/>
        <label>1</label>
    </ligand>
    <ligandPart>
        <name>Fe</name>
        <dbReference type="ChEBI" id="CHEBI:18248"/>
    </ligandPart>
</feature>
<sequence>MNQKTGQKPAPQTTGHAWDGDLQEYNNPVPTWWLVSFYISVAAAVIYWFLYPAWPIGGSYTKGFDTITYVNDKGVTKTTHWNTRALLMKETNEAVTAQKPYYTKVADTPFEKITKDPELDSFVVSAGKQLFSDNCAACHQQGGAGKVGFAPNLTDDDWLYGGEFAKIQQTITHGRHGYMPPFAEVLDDKQVSQLADYVLSLSKIAVDPVSAQAGNALFHSETAACYYCHGDNAHGRQEIGSANLTDRIWLWANVPGADTIADKEAAVKNVIRKGLNKGVMPAWQDRLSADQIKLLTVYVHELGGGK</sequence>
<dbReference type="EMBL" id="AP021881">
    <property type="protein sequence ID" value="BBP02170.1"/>
    <property type="molecule type" value="Genomic_DNA"/>
</dbReference>
<keyword evidence="11" id="KW-0677">Repeat</keyword>
<feature type="binding site" description="axial binding residue" evidence="20">
    <location>
        <position position="280"/>
    </location>
    <ligand>
        <name>heme c</name>
        <dbReference type="ChEBI" id="CHEBI:61717"/>
        <label>1</label>
    </ligand>
    <ligandPart>
        <name>Fe</name>
        <dbReference type="ChEBI" id="CHEBI:18248"/>
    </ligandPart>
</feature>
<dbReference type="InterPro" id="IPR009056">
    <property type="entry name" value="Cyt_c-like_dom"/>
</dbReference>
<dbReference type="NCBIfam" id="TIGR00782">
    <property type="entry name" value="ccoP"/>
    <property type="match status" value="1"/>
</dbReference>
<dbReference type="Gene3D" id="6.10.280.130">
    <property type="match status" value="1"/>
</dbReference>
<evidence type="ECO:0000256" key="7">
    <source>
        <dbReference type="ARBA" id="ARBA00022617"/>
    </source>
</evidence>
<dbReference type="KEGG" id="sniv:SFSGTM_28780"/>
<dbReference type="PIRSF" id="PIRSF000006">
    <property type="entry name" value="Cbb3-Cox_fixP"/>
    <property type="match status" value="1"/>
</dbReference>
<evidence type="ECO:0000256" key="15">
    <source>
        <dbReference type="ARBA" id="ARBA00023002"/>
    </source>
</evidence>
<evidence type="ECO:0000256" key="6">
    <source>
        <dbReference type="ARBA" id="ARBA00022519"/>
    </source>
</evidence>
<comment type="cofactor">
    <cofactor evidence="19 21">
        <name>heme c</name>
        <dbReference type="ChEBI" id="CHEBI:61717"/>
    </cofactor>
    <text evidence="19 21">Binds 2 heme C groups per subunit.</text>
</comment>
<keyword evidence="18 19" id="KW-0472">Membrane</keyword>
<dbReference type="GO" id="GO:0020037">
    <property type="term" value="F:heme binding"/>
    <property type="evidence" value="ECO:0007669"/>
    <property type="project" value="InterPro"/>
</dbReference>
<keyword evidence="4 19" id="KW-0813">Transport</keyword>
<dbReference type="InterPro" id="IPR008168">
    <property type="entry name" value="Cyt_C_IC"/>
</dbReference>
<evidence type="ECO:0000256" key="4">
    <source>
        <dbReference type="ARBA" id="ARBA00022448"/>
    </source>
</evidence>
<dbReference type="GO" id="GO:0005506">
    <property type="term" value="F:iron ion binding"/>
    <property type="evidence" value="ECO:0007669"/>
    <property type="project" value="InterPro"/>
</dbReference>
<feature type="binding site" description="covalent" evidence="21">
    <location>
        <position position="138"/>
    </location>
    <ligand>
        <name>heme c</name>
        <dbReference type="ChEBI" id="CHEBI:61717"/>
        <label>1</label>
    </ligand>
</feature>
<keyword evidence="7 19" id="KW-0349">Heme</keyword>
<comment type="subcellular location">
    <subcellularLocation>
        <location evidence="1 19">Cell inner membrane</location>
    </subcellularLocation>
</comment>
<dbReference type="InterPro" id="IPR032858">
    <property type="entry name" value="CcoP_N"/>
</dbReference>
<dbReference type="Gene3D" id="1.10.760.10">
    <property type="entry name" value="Cytochrome c-like domain"/>
    <property type="match status" value="2"/>
</dbReference>
<dbReference type="InterPro" id="IPR038414">
    <property type="entry name" value="CcoP_N_sf"/>
</dbReference>
<evidence type="ECO:0000256" key="13">
    <source>
        <dbReference type="ARBA" id="ARBA00022982"/>
    </source>
</evidence>
<evidence type="ECO:0000256" key="10">
    <source>
        <dbReference type="ARBA" id="ARBA00022723"/>
    </source>
</evidence>
<evidence type="ECO:0000256" key="20">
    <source>
        <dbReference type="PIRSR" id="PIRSR000006-1"/>
    </source>
</evidence>
<dbReference type="InterPro" id="IPR036909">
    <property type="entry name" value="Cyt_c-like_dom_sf"/>
</dbReference>
<feature type="binding site" description="axial binding residue" evidence="20">
    <location>
        <position position="229"/>
    </location>
    <ligand>
        <name>heme c</name>
        <dbReference type="ChEBI" id="CHEBI:61717"/>
        <label>2</label>
    </ligand>
    <ligandPart>
        <name>Fe</name>
        <dbReference type="ChEBI" id="CHEBI:18248"/>
    </ligandPart>
</feature>
<evidence type="ECO:0000256" key="12">
    <source>
        <dbReference type="ARBA" id="ARBA00022781"/>
    </source>
</evidence>
<evidence type="ECO:0000313" key="25">
    <source>
        <dbReference type="Proteomes" id="UP000463939"/>
    </source>
</evidence>
<dbReference type="PROSITE" id="PS51007">
    <property type="entry name" value="CYTC"/>
    <property type="match status" value="2"/>
</dbReference>
<evidence type="ECO:0000256" key="14">
    <source>
        <dbReference type="ARBA" id="ARBA00022989"/>
    </source>
</evidence>
<keyword evidence="9 22" id="KW-0812">Transmembrane</keyword>
<evidence type="ECO:0000256" key="1">
    <source>
        <dbReference type="ARBA" id="ARBA00004533"/>
    </source>
</evidence>
<dbReference type="PANTHER" id="PTHR33751:SF1">
    <property type="entry name" value="CBB3-TYPE CYTOCHROME C OXIDASE SUBUNIT FIXP"/>
    <property type="match status" value="1"/>
</dbReference>
<evidence type="ECO:0000256" key="21">
    <source>
        <dbReference type="PIRSR" id="PIRSR000006-2"/>
    </source>
</evidence>
<comment type="pathway">
    <text evidence="2 19">Energy metabolism; oxidative phosphorylation.</text>
</comment>
<keyword evidence="6 19" id="KW-0997">Cell inner membrane</keyword>
<dbReference type="InterPro" id="IPR004678">
    <property type="entry name" value="Cyt_c_oxidase_cbb3_su3"/>
</dbReference>
<dbReference type="GO" id="GO:0016491">
    <property type="term" value="F:oxidoreductase activity"/>
    <property type="evidence" value="ECO:0007669"/>
    <property type="project" value="UniProtKB-KW"/>
</dbReference>
<comment type="function">
    <text evidence="19">C-type cytochrome. Part of the cbb3-type cytochrome c oxidase complex.</text>
</comment>
<keyword evidence="5 19" id="KW-1003">Cell membrane</keyword>
<evidence type="ECO:0000256" key="5">
    <source>
        <dbReference type="ARBA" id="ARBA00022475"/>
    </source>
</evidence>
<dbReference type="AlphaFoldDB" id="A0A809SIN0"/>
<dbReference type="SUPFAM" id="SSF46626">
    <property type="entry name" value="Cytochrome c"/>
    <property type="match status" value="2"/>
</dbReference>
<dbReference type="Proteomes" id="UP000463939">
    <property type="component" value="Chromosome"/>
</dbReference>
<keyword evidence="17 19" id="KW-0406">Ion transport</keyword>
<name>A0A809SIN0_9PROT</name>
<dbReference type="PANTHER" id="PTHR33751">
    <property type="entry name" value="CBB3-TYPE CYTOCHROME C OXIDASE SUBUNIT FIXP"/>
    <property type="match status" value="1"/>
</dbReference>
<dbReference type="GO" id="GO:0009055">
    <property type="term" value="F:electron transfer activity"/>
    <property type="evidence" value="ECO:0007669"/>
    <property type="project" value="InterPro"/>
</dbReference>
<feature type="binding site" description="covalent" evidence="21">
    <location>
        <position position="225"/>
    </location>
    <ligand>
        <name>heme c</name>
        <dbReference type="ChEBI" id="CHEBI:61717"/>
        <label>2</label>
    </ligand>
</feature>
<organism evidence="24 25">
    <name type="scientific">Sulfuriferula nivalis</name>
    <dbReference type="NCBI Taxonomy" id="2675298"/>
    <lineage>
        <taxon>Bacteria</taxon>
        <taxon>Pseudomonadati</taxon>
        <taxon>Pseudomonadota</taxon>
        <taxon>Betaproteobacteria</taxon>
        <taxon>Nitrosomonadales</taxon>
        <taxon>Sulfuricellaceae</taxon>
        <taxon>Sulfuriferula</taxon>
    </lineage>
</organism>
<gene>
    <name evidence="24" type="ORF">SFSGTM_28780</name>
</gene>
<evidence type="ECO:0000256" key="3">
    <source>
        <dbReference type="ARBA" id="ARBA00006113"/>
    </source>
</evidence>
<feature type="binding site" description="axial binding residue" evidence="20">
    <location>
        <position position="179"/>
    </location>
    <ligand>
        <name>heme c</name>
        <dbReference type="ChEBI" id="CHEBI:61717"/>
        <label>2</label>
    </ligand>
    <ligandPart>
        <name>Fe</name>
        <dbReference type="ChEBI" id="CHEBI:18248"/>
    </ligandPart>
</feature>
<proteinExistence type="inferred from homology"/>
<dbReference type="RefSeq" id="WP_162085841.1">
    <property type="nucleotide sequence ID" value="NZ_AP021881.1"/>
</dbReference>
<evidence type="ECO:0000256" key="17">
    <source>
        <dbReference type="ARBA" id="ARBA00023065"/>
    </source>
</evidence>
<feature type="transmembrane region" description="Helical" evidence="22">
    <location>
        <begin position="31"/>
        <end position="50"/>
    </location>
</feature>
<keyword evidence="13 19" id="KW-0249">Electron transport</keyword>
<evidence type="ECO:0000313" key="24">
    <source>
        <dbReference type="EMBL" id="BBP02170.1"/>
    </source>
</evidence>
<keyword evidence="12 19" id="KW-0375">Hydrogen ion transport</keyword>
<dbReference type="Pfam" id="PF14715">
    <property type="entry name" value="FixP_N"/>
    <property type="match status" value="1"/>
</dbReference>
<feature type="binding site" description="covalent" evidence="21">
    <location>
        <position position="228"/>
    </location>
    <ligand>
        <name>heme c</name>
        <dbReference type="ChEBI" id="CHEBI:61717"/>
        <label>2</label>
    </ligand>
</feature>
<evidence type="ECO:0000256" key="9">
    <source>
        <dbReference type="ARBA" id="ARBA00022692"/>
    </source>
</evidence>
<protein>
    <recommendedName>
        <fullName evidence="19">Cbb3-type cytochrome c oxidase subunit</fullName>
    </recommendedName>
</protein>
<keyword evidence="14 22" id="KW-1133">Transmembrane helix</keyword>
<dbReference type="PRINTS" id="PR00605">
    <property type="entry name" value="CYTCHROMECIC"/>
</dbReference>
<keyword evidence="15 19" id="KW-0560">Oxidoreductase</keyword>
<evidence type="ECO:0000259" key="23">
    <source>
        <dbReference type="PROSITE" id="PS51007"/>
    </source>
</evidence>
<dbReference type="GO" id="GO:0005886">
    <property type="term" value="C:plasma membrane"/>
    <property type="evidence" value="ECO:0007669"/>
    <property type="project" value="UniProtKB-SubCell"/>
</dbReference>
<evidence type="ECO:0000256" key="8">
    <source>
        <dbReference type="ARBA" id="ARBA00022660"/>
    </source>
</evidence>
<keyword evidence="16 19" id="KW-0408">Iron</keyword>
<evidence type="ECO:0000256" key="16">
    <source>
        <dbReference type="ARBA" id="ARBA00023004"/>
    </source>
</evidence>
<keyword evidence="25" id="KW-1185">Reference proteome</keyword>
<feature type="domain" description="Cytochrome c" evidence="23">
    <location>
        <begin position="209"/>
        <end position="303"/>
    </location>
</feature>
<accession>A0A809SIN0</accession>
<dbReference type="UniPathway" id="UPA00705"/>